<dbReference type="Pfam" id="PF01370">
    <property type="entry name" value="Epimerase"/>
    <property type="match status" value="1"/>
</dbReference>
<proteinExistence type="inferred from homology"/>
<evidence type="ECO:0000256" key="1">
    <source>
        <dbReference type="ARBA" id="ARBA00007637"/>
    </source>
</evidence>
<dbReference type="AlphaFoldDB" id="L0IA74"/>
<gene>
    <name evidence="3" type="ordered locus">Halru_1015</name>
</gene>
<dbReference type="KEGG" id="hru:Halru_1015"/>
<dbReference type="RefSeq" id="WP_015300299.1">
    <property type="nucleotide sequence ID" value="NC_019964.1"/>
</dbReference>
<dbReference type="eggNOG" id="arCOG01369">
    <property type="taxonomic scope" value="Archaea"/>
</dbReference>
<name>L0IA74_HALRX</name>
<accession>L0IA74</accession>
<protein>
    <submittedName>
        <fullName evidence="3">UDP-glucose 4-epimerase</fullName>
    </submittedName>
</protein>
<evidence type="ECO:0000313" key="4">
    <source>
        <dbReference type="Proteomes" id="UP000010846"/>
    </source>
</evidence>
<dbReference type="Gene3D" id="3.40.50.720">
    <property type="entry name" value="NAD(P)-binding Rossmann-like Domain"/>
    <property type="match status" value="1"/>
</dbReference>
<evidence type="ECO:0000259" key="2">
    <source>
        <dbReference type="Pfam" id="PF01370"/>
    </source>
</evidence>
<dbReference type="STRING" id="797302.Halru_1015"/>
<dbReference type="InterPro" id="IPR001509">
    <property type="entry name" value="Epimerase_deHydtase"/>
</dbReference>
<dbReference type="SUPFAM" id="SSF51735">
    <property type="entry name" value="NAD(P)-binding Rossmann-fold domains"/>
    <property type="match status" value="1"/>
</dbReference>
<organism evidence="3 4">
    <name type="scientific">Halovivax ruber (strain DSM 18193 / JCM 13892 / XH-70)</name>
    <dbReference type="NCBI Taxonomy" id="797302"/>
    <lineage>
        <taxon>Archaea</taxon>
        <taxon>Methanobacteriati</taxon>
        <taxon>Methanobacteriota</taxon>
        <taxon>Stenosarchaea group</taxon>
        <taxon>Halobacteria</taxon>
        <taxon>Halobacteriales</taxon>
        <taxon>Natrialbaceae</taxon>
        <taxon>Halovivax</taxon>
    </lineage>
</organism>
<feature type="domain" description="NAD-dependent epimerase/dehydratase" evidence="2">
    <location>
        <begin position="5"/>
        <end position="271"/>
    </location>
</feature>
<reference evidence="3" key="1">
    <citation type="submission" date="2011-09" db="EMBL/GenBank/DDBJ databases">
        <title>Complete sequence of Halovivax ruber XH-70.</title>
        <authorList>
            <consortium name="US DOE Joint Genome Institute"/>
            <person name="Lucas S."/>
            <person name="Han J."/>
            <person name="Lapidus A."/>
            <person name="Cheng J.-F."/>
            <person name="Goodwin L."/>
            <person name="Pitluck S."/>
            <person name="Peters L."/>
            <person name="Mikhailova N."/>
            <person name="Davenport K."/>
            <person name="Detter J.C."/>
            <person name="Han C."/>
            <person name="Tapia R."/>
            <person name="Land M."/>
            <person name="Hauser L."/>
            <person name="Kyrpides N."/>
            <person name="Ivanova N."/>
            <person name="Pagani I."/>
            <person name="Sproer C."/>
            <person name="Anderson I."/>
            <person name="Woyke T."/>
        </authorList>
    </citation>
    <scope>NUCLEOTIDE SEQUENCE</scope>
    <source>
        <strain evidence="3">XH-70</strain>
    </source>
</reference>
<dbReference type="PANTHER" id="PTHR43000">
    <property type="entry name" value="DTDP-D-GLUCOSE 4,6-DEHYDRATASE-RELATED"/>
    <property type="match status" value="1"/>
</dbReference>
<evidence type="ECO:0000313" key="3">
    <source>
        <dbReference type="EMBL" id="AGB15634.1"/>
    </source>
</evidence>
<dbReference type="EMBL" id="CP003050">
    <property type="protein sequence ID" value="AGB15634.1"/>
    <property type="molecule type" value="Genomic_DNA"/>
</dbReference>
<dbReference type="HOGENOM" id="CLU_007383_1_7_2"/>
<keyword evidence="4" id="KW-1185">Reference proteome</keyword>
<dbReference type="Proteomes" id="UP000010846">
    <property type="component" value="Chromosome"/>
</dbReference>
<dbReference type="OrthoDB" id="4907at2157"/>
<sequence>MTETILVTGGAGLIGSMCCEELIENGYNVVSVDNYGRGDIFGDEGNTESNVTEYLDDDRIDHHQMDIRDDDFDEIVASVDGIIHTAAQPSHPRSIEIPYEDFDINVRGTLKLLEAVRTQNPDIPLVFTSTNKVYGEMPNYFSYEKVGDRFEPVDDTLWNGFDESLRIDQNKHTPFGVSKASADLYVQEYARMYDIKAGIFRLGCVTGGAAHAVELHNWEPYFVKLALTGEELSIYGYEGYQVRDVIHAKDLANLFRRYLESPSPGQVYNVGGGRKNSISLRESFDLIEEVTGNTLEYSHAEQREADHQWWISDLSKVHRHYPDWEITHGLREIFEDITKALRKNLDEVS</sequence>
<dbReference type="InterPro" id="IPR036291">
    <property type="entry name" value="NAD(P)-bd_dom_sf"/>
</dbReference>
<comment type="similarity">
    <text evidence="1">Belongs to the NAD(P)-dependent epimerase/dehydratase family.</text>
</comment>
<dbReference type="GeneID" id="14375269"/>